<dbReference type="Pfam" id="PF13432">
    <property type="entry name" value="TPR_16"/>
    <property type="match status" value="2"/>
</dbReference>
<dbReference type="PANTHER" id="PTHR12558:SF13">
    <property type="entry name" value="CELL DIVISION CYCLE PROTEIN 27 HOMOLOG"/>
    <property type="match status" value="1"/>
</dbReference>
<dbReference type="SMART" id="SM00028">
    <property type="entry name" value="TPR"/>
    <property type="match status" value="7"/>
</dbReference>
<evidence type="ECO:0000313" key="3">
    <source>
        <dbReference type="EMBL" id="VUX46972.1"/>
    </source>
</evidence>
<dbReference type="InterPro" id="IPR019734">
    <property type="entry name" value="TPR_rpt"/>
</dbReference>
<dbReference type="PROSITE" id="PS50005">
    <property type="entry name" value="TPR"/>
    <property type="match status" value="2"/>
</dbReference>
<comment type="caution">
    <text evidence="3">The sequence shown here is derived from an EMBL/GenBank/DDBJ whole genome shotgun (WGS) entry which is preliminary data.</text>
</comment>
<keyword evidence="1" id="KW-0802">TPR repeat</keyword>
<sequence length="577" mass="63423">MIRFLDVLMQPLRRRIGVLLLGLVLAAAACAANRVEAPVLITPGQTLTGNYLAARHARAQNDEAAAADFLRAAIALAPDDSLLLGRTFFVLVLDGQVNDAVPLARRYVGSSPDKSGLARLLLAIEDVRAGRLADAKRHLEILAQDDSFSYLGPVLTAWALQGMGETDQALATLSTLSDGGGANLAHLHAAWINDLAGRPAAAAASLQSILEEHKQPWLRLVELGGGVFVRAGQGQKARELYEQYQQRNPGSRLKPAVIAAIDSGVQPAREIRTATDGMAEALLDGAGILGRQNNPDTALYLARLGLHLRADLAPLQMMVGDLLEDRGRYLDANRVYAGIDRASPFSPSARLAVARNLDQMDRFDEAKDILDTLSQEDPGDIDALSTLADMLRKRERFADAVAAYDAAFLRIGAPQPYHWRLLYARGIALERAKNWERAETDFLKALEFEPEQPFVLNYLGYSWVEQGRNLAEAERMIRKAVELRPRDGYIVDSLGWVLYRLGRSQEAVPHLERAVELRPEDPVINDHLGDAYWSVGRQREARFQWQTALALKPDAEARAAIEAKLRQGLIREANATP</sequence>
<dbReference type="Pfam" id="PF14559">
    <property type="entry name" value="TPR_19"/>
    <property type="match status" value="1"/>
</dbReference>
<protein>
    <submittedName>
        <fullName evidence="3">Uncharacterized protein</fullName>
    </submittedName>
</protein>
<dbReference type="PROSITE" id="PS51257">
    <property type="entry name" value="PROKAR_LIPOPROTEIN"/>
    <property type="match status" value="1"/>
</dbReference>
<dbReference type="EMBL" id="UXAT02000024">
    <property type="protein sequence ID" value="VUX46972.1"/>
    <property type="molecule type" value="Genomic_DNA"/>
</dbReference>
<organism evidence="3 4">
    <name type="scientific">Candidatus Defluviicoccus seviourii</name>
    <dbReference type="NCBI Taxonomy" id="2565273"/>
    <lineage>
        <taxon>Bacteria</taxon>
        <taxon>Pseudomonadati</taxon>
        <taxon>Pseudomonadota</taxon>
        <taxon>Alphaproteobacteria</taxon>
        <taxon>Rhodospirillales</taxon>
        <taxon>Rhodospirillaceae</taxon>
        <taxon>Defluviicoccus</taxon>
    </lineage>
</organism>
<gene>
    <name evidence="3" type="ORF">DF3PA_300005</name>
</gene>
<feature type="repeat" description="TPR" evidence="1">
    <location>
        <begin position="488"/>
        <end position="521"/>
    </location>
</feature>
<dbReference type="PANTHER" id="PTHR12558">
    <property type="entry name" value="CELL DIVISION CYCLE 16,23,27"/>
    <property type="match status" value="1"/>
</dbReference>
<dbReference type="SUPFAM" id="SSF48452">
    <property type="entry name" value="TPR-like"/>
    <property type="match status" value="2"/>
</dbReference>
<name>A0A564WER7_9PROT</name>
<keyword evidence="2" id="KW-0732">Signal</keyword>
<evidence type="ECO:0000256" key="2">
    <source>
        <dbReference type="SAM" id="SignalP"/>
    </source>
</evidence>
<dbReference type="Proteomes" id="UP000326641">
    <property type="component" value="Unassembled WGS sequence"/>
</dbReference>
<feature type="signal peptide" evidence="2">
    <location>
        <begin position="1"/>
        <end position="31"/>
    </location>
</feature>
<accession>A0A564WER7</accession>
<dbReference type="Gene3D" id="1.25.40.10">
    <property type="entry name" value="Tetratricopeptide repeat domain"/>
    <property type="match status" value="3"/>
</dbReference>
<feature type="chain" id="PRO_5024447832" evidence="2">
    <location>
        <begin position="32"/>
        <end position="577"/>
    </location>
</feature>
<dbReference type="InterPro" id="IPR011990">
    <property type="entry name" value="TPR-like_helical_dom_sf"/>
</dbReference>
<dbReference type="AlphaFoldDB" id="A0A564WER7"/>
<keyword evidence="4" id="KW-1185">Reference proteome</keyword>
<proteinExistence type="predicted"/>
<evidence type="ECO:0000313" key="4">
    <source>
        <dbReference type="Proteomes" id="UP000326641"/>
    </source>
</evidence>
<reference evidence="3" key="1">
    <citation type="submission" date="2018-11" db="EMBL/GenBank/DDBJ databases">
        <authorList>
            <person name="Onetto C."/>
        </authorList>
    </citation>
    <scope>NUCLEOTIDE SEQUENCE [LARGE SCALE GENOMIC DNA]</scope>
</reference>
<feature type="repeat" description="TPR" evidence="1">
    <location>
        <begin position="419"/>
        <end position="452"/>
    </location>
</feature>
<evidence type="ECO:0000256" key="1">
    <source>
        <dbReference type="PROSITE-ProRule" id="PRU00339"/>
    </source>
</evidence>